<proteinExistence type="predicted"/>
<dbReference type="RefSeq" id="XP_040755283.1">
    <property type="nucleotide sequence ID" value="XM_040896185.1"/>
</dbReference>
<accession>A0A2T5M5T7</accession>
<dbReference type="GeneID" id="63813067"/>
<dbReference type="EMBL" id="MSFN02000001">
    <property type="protein sequence ID" value="PTU23891.1"/>
    <property type="molecule type" value="Genomic_DNA"/>
</dbReference>
<evidence type="ECO:0000313" key="2">
    <source>
        <dbReference type="Proteomes" id="UP000244073"/>
    </source>
</evidence>
<dbReference type="AlphaFoldDB" id="A0A2T5M5T7"/>
<comment type="caution">
    <text evidence="1">The sequence shown here is derived from an EMBL/GenBank/DDBJ whole genome shotgun (WGS) entry which is preliminary data.</text>
</comment>
<reference evidence="1 2" key="1">
    <citation type="journal article" date="2018" name="Proc. Natl. Acad. Sci. U.S.A.">
        <title>Linking secondary metabolites to gene clusters through genome sequencing of six diverse Aspergillus species.</title>
        <authorList>
            <person name="Kaerboelling I."/>
            <person name="Vesth T.C."/>
            <person name="Frisvad J.C."/>
            <person name="Nybo J.L."/>
            <person name="Theobald S."/>
            <person name="Kuo A."/>
            <person name="Bowyer P."/>
            <person name="Matsuda Y."/>
            <person name="Mondo S."/>
            <person name="Lyhne E.K."/>
            <person name="Kogle M.E."/>
            <person name="Clum A."/>
            <person name="Lipzen A."/>
            <person name="Salamov A."/>
            <person name="Ngan C.Y."/>
            <person name="Daum C."/>
            <person name="Chiniquy J."/>
            <person name="Barry K."/>
            <person name="LaButti K."/>
            <person name="Haridas S."/>
            <person name="Simmons B.A."/>
            <person name="Magnuson J.K."/>
            <person name="Mortensen U.H."/>
            <person name="Larsen T.O."/>
            <person name="Grigoriev I.V."/>
            <person name="Baker S.E."/>
            <person name="Andersen M.R."/>
        </authorList>
    </citation>
    <scope>NUCLEOTIDE SEQUENCE [LARGE SCALE GENOMIC DNA]</scope>
    <source>
        <strain evidence="1 2">IBT 24754</strain>
    </source>
</reference>
<name>A0A2T5M5T7_9EURO</name>
<organism evidence="1 2">
    <name type="scientific">Aspergillus ochraceoroseus IBT 24754</name>
    <dbReference type="NCBI Taxonomy" id="1392256"/>
    <lineage>
        <taxon>Eukaryota</taxon>
        <taxon>Fungi</taxon>
        <taxon>Dikarya</taxon>
        <taxon>Ascomycota</taxon>
        <taxon>Pezizomycotina</taxon>
        <taxon>Eurotiomycetes</taxon>
        <taxon>Eurotiomycetidae</taxon>
        <taxon>Eurotiales</taxon>
        <taxon>Aspergillaceae</taxon>
        <taxon>Aspergillus</taxon>
        <taxon>Aspergillus subgen. Nidulantes</taxon>
    </lineage>
</organism>
<protein>
    <submittedName>
        <fullName evidence="1">Uncharacterized protein</fullName>
    </submittedName>
</protein>
<gene>
    <name evidence="1" type="ORF">P175DRAFT_0497011</name>
</gene>
<sequence>MHGIGELSHPAQPYGPGSVGFRVRLIPSDAQLVCLHNAGTISKVVGEIDGLQRINLF</sequence>
<evidence type="ECO:0000313" key="1">
    <source>
        <dbReference type="EMBL" id="PTU23891.1"/>
    </source>
</evidence>
<dbReference type="Proteomes" id="UP000244073">
    <property type="component" value="Unassembled WGS sequence"/>
</dbReference>
<dbReference type="VEuPathDB" id="FungiDB:P175DRAFT_0497011"/>